<gene>
    <name evidence="2" type="ORF">WK53_32245</name>
</gene>
<name>A0AAW3NE54_9BURK</name>
<dbReference type="EMBL" id="LPDO01000055">
    <property type="protein sequence ID" value="KVT56177.1"/>
    <property type="molecule type" value="Genomic_DNA"/>
</dbReference>
<proteinExistence type="predicted"/>
<feature type="transmembrane region" description="Helical" evidence="1">
    <location>
        <begin position="103"/>
        <end position="123"/>
    </location>
</feature>
<dbReference type="Proteomes" id="UP000056732">
    <property type="component" value="Unassembled WGS sequence"/>
</dbReference>
<evidence type="ECO:0000313" key="2">
    <source>
        <dbReference type="EMBL" id="KVT56177.1"/>
    </source>
</evidence>
<keyword evidence="1" id="KW-0812">Transmembrane</keyword>
<evidence type="ECO:0000313" key="3">
    <source>
        <dbReference type="Proteomes" id="UP000056732"/>
    </source>
</evidence>
<feature type="transmembrane region" description="Helical" evidence="1">
    <location>
        <begin position="36"/>
        <end position="56"/>
    </location>
</feature>
<sequence length="129" mass="13714">MLTIVTLALALITLAKKIKAERKGHAGDWRLTAQIASFDVVVGVIFTVTALVRLLLPSFSRVVSVPLVVALAVAATVAATVALGVRTYALKRNGLPFDFKWDLMLLLPALLCLFILYDFAAALPGAGGH</sequence>
<keyword evidence="1" id="KW-1133">Transmembrane helix</keyword>
<dbReference type="AlphaFoldDB" id="A0AAW3NE54"/>
<accession>A0AAW3NE54</accession>
<comment type="caution">
    <text evidence="2">The sequence shown here is derived from an EMBL/GenBank/DDBJ whole genome shotgun (WGS) entry which is preliminary data.</text>
</comment>
<evidence type="ECO:0008006" key="4">
    <source>
        <dbReference type="Google" id="ProtNLM"/>
    </source>
</evidence>
<protein>
    <recommendedName>
        <fullName evidence="4">Cytochrome C oxidase subunit IV</fullName>
    </recommendedName>
</protein>
<evidence type="ECO:0000256" key="1">
    <source>
        <dbReference type="SAM" id="Phobius"/>
    </source>
</evidence>
<keyword evidence="1" id="KW-0472">Membrane</keyword>
<feature type="transmembrane region" description="Helical" evidence="1">
    <location>
        <begin position="63"/>
        <end position="83"/>
    </location>
</feature>
<dbReference type="RefSeq" id="WP_059927964.1">
    <property type="nucleotide sequence ID" value="NZ_LPDO01000055.1"/>
</dbReference>
<organism evidence="2 3">
    <name type="scientific">Burkholderia ubonensis</name>
    <dbReference type="NCBI Taxonomy" id="101571"/>
    <lineage>
        <taxon>Bacteria</taxon>
        <taxon>Pseudomonadati</taxon>
        <taxon>Pseudomonadota</taxon>
        <taxon>Betaproteobacteria</taxon>
        <taxon>Burkholderiales</taxon>
        <taxon>Burkholderiaceae</taxon>
        <taxon>Burkholderia</taxon>
        <taxon>Burkholderia cepacia complex</taxon>
    </lineage>
</organism>
<reference evidence="2 3" key="1">
    <citation type="submission" date="2015-11" db="EMBL/GenBank/DDBJ databases">
        <title>Expanding the genomic diversity of Burkholderia species for the development of highly accurate diagnostics.</title>
        <authorList>
            <person name="Sahl J."/>
            <person name="Keim P."/>
            <person name="Wagner D."/>
        </authorList>
    </citation>
    <scope>NUCLEOTIDE SEQUENCE [LARGE SCALE GENOMIC DNA]</scope>
    <source>
        <strain evidence="2 3">MSMB1137WGS</strain>
    </source>
</reference>